<evidence type="ECO:0000313" key="1">
    <source>
        <dbReference type="EMBL" id="GMH30479.1"/>
    </source>
</evidence>
<name>A0AAD3Y7T0_NEPGR</name>
<organism evidence="1 2">
    <name type="scientific">Nepenthes gracilis</name>
    <name type="common">Slender pitcher plant</name>
    <dbReference type="NCBI Taxonomy" id="150966"/>
    <lineage>
        <taxon>Eukaryota</taxon>
        <taxon>Viridiplantae</taxon>
        <taxon>Streptophyta</taxon>
        <taxon>Embryophyta</taxon>
        <taxon>Tracheophyta</taxon>
        <taxon>Spermatophyta</taxon>
        <taxon>Magnoliopsida</taxon>
        <taxon>eudicotyledons</taxon>
        <taxon>Gunneridae</taxon>
        <taxon>Pentapetalae</taxon>
        <taxon>Caryophyllales</taxon>
        <taxon>Nepenthaceae</taxon>
        <taxon>Nepenthes</taxon>
    </lineage>
</organism>
<dbReference type="AlphaFoldDB" id="A0AAD3Y7T0"/>
<protein>
    <submittedName>
        <fullName evidence="1">Uncharacterized protein</fullName>
    </submittedName>
</protein>
<proteinExistence type="predicted"/>
<gene>
    <name evidence="1" type="ORF">Nepgr_032322</name>
</gene>
<reference evidence="1" key="1">
    <citation type="submission" date="2023-05" db="EMBL/GenBank/DDBJ databases">
        <title>Nepenthes gracilis genome sequencing.</title>
        <authorList>
            <person name="Fukushima K."/>
        </authorList>
    </citation>
    <scope>NUCLEOTIDE SEQUENCE</scope>
    <source>
        <strain evidence="1">SING2019-196</strain>
    </source>
</reference>
<evidence type="ECO:0000313" key="2">
    <source>
        <dbReference type="Proteomes" id="UP001279734"/>
    </source>
</evidence>
<sequence>MACWGDSVSLFSLRLSKGSMANGKTYFLKGLQNHDELILTPCFTLLTFTWIHFLPHPAAIPDDVSSTIVASPTWLM</sequence>
<dbReference type="Proteomes" id="UP001279734">
    <property type="component" value="Unassembled WGS sequence"/>
</dbReference>
<comment type="caution">
    <text evidence="1">The sequence shown here is derived from an EMBL/GenBank/DDBJ whole genome shotgun (WGS) entry which is preliminary data.</text>
</comment>
<keyword evidence="2" id="KW-1185">Reference proteome</keyword>
<dbReference type="EMBL" id="BSYO01000038">
    <property type="protein sequence ID" value="GMH30479.1"/>
    <property type="molecule type" value="Genomic_DNA"/>
</dbReference>
<accession>A0AAD3Y7T0</accession>